<dbReference type="Proteomes" id="UP001295444">
    <property type="component" value="Chromosome 08"/>
</dbReference>
<evidence type="ECO:0000259" key="3">
    <source>
        <dbReference type="SMART" id="SM00635"/>
    </source>
</evidence>
<evidence type="ECO:0000313" key="5">
    <source>
        <dbReference type="Proteomes" id="UP001295444"/>
    </source>
</evidence>
<accession>A0AAD1SZK9</accession>
<dbReference type="InterPro" id="IPR055095">
    <property type="entry name" value="NUP210_Ig_C"/>
</dbReference>
<name>A0AAD1SZK9_PELCU</name>
<dbReference type="Pfam" id="PF02368">
    <property type="entry name" value="Big_2"/>
    <property type="match status" value="1"/>
</dbReference>
<dbReference type="InterPro" id="IPR057586">
    <property type="entry name" value="Ig_NUP210_16th"/>
</dbReference>
<dbReference type="InterPro" id="IPR055094">
    <property type="entry name" value="NUP210_Ig15"/>
</dbReference>
<gene>
    <name evidence="4" type="ORF">PECUL_23A018732</name>
</gene>
<dbReference type="Pfam" id="PF22957">
    <property type="entry name" value="NUP210_Ig"/>
    <property type="match status" value="1"/>
</dbReference>
<reference evidence="4" key="1">
    <citation type="submission" date="2022-03" db="EMBL/GenBank/DDBJ databases">
        <authorList>
            <person name="Alioto T."/>
            <person name="Alioto T."/>
            <person name="Gomez Garrido J."/>
        </authorList>
    </citation>
    <scope>NUCLEOTIDE SEQUENCE</scope>
</reference>
<dbReference type="EMBL" id="OW240919">
    <property type="protein sequence ID" value="CAH2313255.1"/>
    <property type="molecule type" value="Genomic_DNA"/>
</dbReference>
<keyword evidence="2" id="KW-0812">Transmembrane</keyword>
<dbReference type="PANTHER" id="PTHR23019">
    <property type="entry name" value="NUCLEAR PORE MEMBRANE GLYCOPROTEIN GP210-RELATED"/>
    <property type="match status" value="1"/>
</dbReference>
<evidence type="ECO:0000256" key="1">
    <source>
        <dbReference type="SAM" id="MobiDB-lite"/>
    </source>
</evidence>
<keyword evidence="2" id="KW-1133">Transmembrane helix</keyword>
<dbReference type="InterPro" id="IPR003343">
    <property type="entry name" value="Big_2"/>
</dbReference>
<keyword evidence="2" id="KW-0472">Membrane</keyword>
<dbReference type="GO" id="GO:0005643">
    <property type="term" value="C:nuclear pore"/>
    <property type="evidence" value="ECO:0007669"/>
    <property type="project" value="TreeGrafter"/>
</dbReference>
<dbReference type="Pfam" id="PF26181">
    <property type="entry name" value="Ig_NUP210_13th"/>
    <property type="match status" value="1"/>
</dbReference>
<dbReference type="Pfam" id="PF22959">
    <property type="entry name" value="Ig_NUP210_15th"/>
    <property type="match status" value="1"/>
</dbReference>
<organism evidence="4 5">
    <name type="scientific">Pelobates cultripes</name>
    <name type="common">Western spadefoot toad</name>
    <dbReference type="NCBI Taxonomy" id="61616"/>
    <lineage>
        <taxon>Eukaryota</taxon>
        <taxon>Metazoa</taxon>
        <taxon>Chordata</taxon>
        <taxon>Craniata</taxon>
        <taxon>Vertebrata</taxon>
        <taxon>Euteleostomi</taxon>
        <taxon>Amphibia</taxon>
        <taxon>Batrachia</taxon>
        <taxon>Anura</taxon>
        <taxon>Pelobatoidea</taxon>
        <taxon>Pelobatidae</taxon>
        <taxon>Pelobates</taxon>
    </lineage>
</organism>
<dbReference type="AlphaFoldDB" id="A0AAD1SZK9"/>
<dbReference type="PANTHER" id="PTHR23019:SF2">
    <property type="entry name" value="NUCLEAR PORE MEMBRANE GLYCOPROTEIN 210"/>
    <property type="match status" value="1"/>
</dbReference>
<feature type="transmembrane region" description="Helical" evidence="2">
    <location>
        <begin position="850"/>
        <end position="871"/>
    </location>
</feature>
<dbReference type="SUPFAM" id="SSF49373">
    <property type="entry name" value="Invasin/intimin cell-adhesion fragments"/>
    <property type="match status" value="1"/>
</dbReference>
<dbReference type="InterPro" id="IPR045197">
    <property type="entry name" value="NUP210-like"/>
</dbReference>
<dbReference type="SMART" id="SM00635">
    <property type="entry name" value="BID_2"/>
    <property type="match status" value="1"/>
</dbReference>
<dbReference type="Pfam" id="PF26183">
    <property type="entry name" value="Ig_NUP210_14th"/>
    <property type="match status" value="1"/>
</dbReference>
<evidence type="ECO:0000313" key="4">
    <source>
        <dbReference type="EMBL" id="CAH2313255.1"/>
    </source>
</evidence>
<dbReference type="Gene3D" id="2.60.40.1080">
    <property type="match status" value="1"/>
</dbReference>
<feature type="compositionally biased region" description="Low complexity" evidence="1">
    <location>
        <begin position="887"/>
        <end position="905"/>
    </location>
</feature>
<sequence>MVYDLCLALPEPVKVNVHVSDIFHVDVTVVDKVEIGKNIKAYVRVLDSARKPFMVQYLAYMNLELTSSSHVVSIKALSQKADNYTIVFDVHGEAIGQTSLTATATDKDGHTIESRPRLLEVFPPFRLVPSKVTLIIGAMMQITSEGGPQPQSNIKFSVSNVSIASVDENGFVEGVSIGNCTVTGVVQDVDAESGSSFIVSEGTVEIEVFQLSAIRIHAPITRIKSGTQMPVYVSGVTSCQSPFSFGSAIPGLTFHWTVLKKDFLNVTSRYDEVSVSLPAQYNFAISIHAKMKGKTGLRVTVRSNHLNHFYGSILELSDEIQIQVFERLQLVQPNVIAEQILMSPNSVLKLQTNRDQTAAAVTYRIMNTSNKSPIVHVDDKGLLTSGSLTGISTVEINSHEIFGINQTFVISVKVTPVSYVRIVSSPTFHTSDNRQLSMIPLGVTLHFALQFHDSTGDIFHSHNSIVKLATNRDDLVQVEKGVTNNTFIVHTVNVGLTIFHVWDIENPVILDYVPFPVEQSIFPSMKEATVADVICFVCSITNHEGLAGTWTSSSSSLLQIDAKTGVAVAKDIGFVTVYYEVSGFLKTYTEFIITKPQKMETAKTNGQKISLQSASSLRFVVHIDERSSHLKGECSAMQFEAISEIHPEDVIICHLEFHDQRLEISPLEIFTAKTMFEVESGHYSCSIITQKLSENQLQLLSISDTSLTVTASLYGIQFYLEHVSATVPIYPGFYTNPKEIILSHHHATSELKIFGPAKMLKHLVVESGSPLVIFVHKEIIHGKPTYSIYKISVKDTRVLSQGSLSTLLTISSSLSDQVITVPVVLVSVAEPNTEPYPEEHSFFQHFINSYQGIFFMLFAVLAGAAVIRIVFSPKEHINYQVFISSTPQSPAASFSSSSPIRYSDSGNSPARILWS</sequence>
<protein>
    <submittedName>
        <fullName evidence="4">Nuclear pore membrane glyco 210</fullName>
    </submittedName>
</protein>
<feature type="region of interest" description="Disordered" evidence="1">
    <location>
        <begin position="887"/>
        <end position="907"/>
    </location>
</feature>
<evidence type="ECO:0000256" key="2">
    <source>
        <dbReference type="SAM" id="Phobius"/>
    </source>
</evidence>
<keyword evidence="5" id="KW-1185">Reference proteome</keyword>
<proteinExistence type="predicted"/>
<dbReference type="InterPro" id="IPR058779">
    <property type="entry name" value="Ig_NUP210_13th"/>
</dbReference>
<dbReference type="Pfam" id="PF25354">
    <property type="entry name" value="Ig_NUP210_16th"/>
    <property type="match status" value="1"/>
</dbReference>
<dbReference type="InterPro" id="IPR008964">
    <property type="entry name" value="Invasin/intimin_cell_adhesion"/>
</dbReference>
<feature type="domain" description="BIG2" evidence="3">
    <location>
        <begin position="121"/>
        <end position="196"/>
    </location>
</feature>